<feature type="non-terminal residue" evidence="2">
    <location>
        <position position="1"/>
    </location>
</feature>
<dbReference type="Proteomes" id="UP001530315">
    <property type="component" value="Unassembled WGS sequence"/>
</dbReference>
<gene>
    <name evidence="2" type="ORF">ACHAW5_002336</name>
</gene>
<organism evidence="2 3">
    <name type="scientific">Stephanodiscus triporus</name>
    <dbReference type="NCBI Taxonomy" id="2934178"/>
    <lineage>
        <taxon>Eukaryota</taxon>
        <taxon>Sar</taxon>
        <taxon>Stramenopiles</taxon>
        <taxon>Ochrophyta</taxon>
        <taxon>Bacillariophyta</taxon>
        <taxon>Coscinodiscophyceae</taxon>
        <taxon>Thalassiosirophycidae</taxon>
        <taxon>Stephanodiscales</taxon>
        <taxon>Stephanodiscaceae</taxon>
        <taxon>Stephanodiscus</taxon>
    </lineage>
</organism>
<name>A0ABD3MKB0_9STRA</name>
<dbReference type="AlphaFoldDB" id="A0ABD3MKB0"/>
<reference evidence="2 3" key="1">
    <citation type="submission" date="2024-10" db="EMBL/GenBank/DDBJ databases">
        <title>Updated reference genomes for cyclostephanoid diatoms.</title>
        <authorList>
            <person name="Roberts W.R."/>
            <person name="Alverson A.J."/>
        </authorList>
    </citation>
    <scope>NUCLEOTIDE SEQUENCE [LARGE SCALE GENOMIC DNA]</scope>
    <source>
        <strain evidence="2 3">AJA276-08</strain>
    </source>
</reference>
<feature type="region of interest" description="Disordered" evidence="1">
    <location>
        <begin position="1"/>
        <end position="38"/>
    </location>
</feature>
<evidence type="ECO:0000256" key="1">
    <source>
        <dbReference type="SAM" id="MobiDB-lite"/>
    </source>
</evidence>
<protein>
    <submittedName>
        <fullName evidence="2">Uncharacterized protein</fullName>
    </submittedName>
</protein>
<accession>A0ABD3MKB0</accession>
<proteinExistence type="predicted"/>
<evidence type="ECO:0000313" key="3">
    <source>
        <dbReference type="Proteomes" id="UP001530315"/>
    </source>
</evidence>
<sequence length="38" mass="3984">RKRPRGVGRGRGAGGQHPPPLLRRDGVSLSYGGNGGRM</sequence>
<feature type="non-terminal residue" evidence="2">
    <location>
        <position position="38"/>
    </location>
</feature>
<comment type="caution">
    <text evidence="2">The sequence shown here is derived from an EMBL/GenBank/DDBJ whole genome shotgun (WGS) entry which is preliminary data.</text>
</comment>
<keyword evidence="3" id="KW-1185">Reference proteome</keyword>
<dbReference type="EMBL" id="JALLAZ020001772">
    <property type="protein sequence ID" value="KAL3764479.1"/>
    <property type="molecule type" value="Genomic_DNA"/>
</dbReference>
<evidence type="ECO:0000313" key="2">
    <source>
        <dbReference type="EMBL" id="KAL3764479.1"/>
    </source>
</evidence>